<accession>A0A7W5BV19</accession>
<dbReference type="CDD" id="cd11304">
    <property type="entry name" value="Cadherin_repeat"/>
    <property type="match status" value="1"/>
</dbReference>
<dbReference type="InterPro" id="IPR015919">
    <property type="entry name" value="Cadherin-like_sf"/>
</dbReference>
<dbReference type="EMBL" id="JACHXM010000001">
    <property type="protein sequence ID" value="MBB3139672.1"/>
    <property type="molecule type" value="Genomic_DNA"/>
</dbReference>
<evidence type="ECO:0000313" key="5">
    <source>
        <dbReference type="Proteomes" id="UP000525987"/>
    </source>
</evidence>
<dbReference type="GO" id="GO:0005886">
    <property type="term" value="C:plasma membrane"/>
    <property type="evidence" value="ECO:0007669"/>
    <property type="project" value="UniProtKB-SubCell"/>
</dbReference>
<reference evidence="4 5" key="1">
    <citation type="submission" date="2020-08" db="EMBL/GenBank/DDBJ databases">
        <title>Genomic Encyclopedia of Type Strains, Phase III (KMG-III): the genomes of soil and plant-associated and newly described type strains.</title>
        <authorList>
            <person name="Whitman W."/>
        </authorList>
    </citation>
    <scope>NUCLEOTIDE SEQUENCE [LARGE SCALE GENOMIC DNA]</scope>
    <source>
        <strain evidence="4 5">CECT 5995</strain>
    </source>
</reference>
<dbReference type="Proteomes" id="UP000525987">
    <property type="component" value="Unassembled WGS sequence"/>
</dbReference>
<evidence type="ECO:0000256" key="1">
    <source>
        <dbReference type="ARBA" id="ARBA00022692"/>
    </source>
</evidence>
<evidence type="ECO:0000259" key="3">
    <source>
        <dbReference type="PROSITE" id="PS50268"/>
    </source>
</evidence>
<dbReference type="AlphaFoldDB" id="A0A7W5BV19"/>
<name>A0A7W5BV19_9GAMM</name>
<dbReference type="Pfam" id="PF14252">
    <property type="entry name" value="DUF4347"/>
    <property type="match status" value="1"/>
</dbReference>
<dbReference type="InterPro" id="IPR002126">
    <property type="entry name" value="Cadherin-like_dom"/>
</dbReference>
<keyword evidence="1" id="KW-0812">Transmembrane</keyword>
<gene>
    <name evidence="4" type="ORF">FHR96_000518</name>
</gene>
<dbReference type="PROSITE" id="PS50268">
    <property type="entry name" value="CADHERIN_2"/>
    <property type="match status" value="1"/>
</dbReference>
<keyword evidence="2" id="KW-1133">Transmembrane helix</keyword>
<protein>
    <recommendedName>
        <fullName evidence="3">Cadherin domain-containing protein</fullName>
    </recommendedName>
</protein>
<dbReference type="GO" id="GO:0007156">
    <property type="term" value="P:homophilic cell adhesion via plasma membrane adhesion molecules"/>
    <property type="evidence" value="ECO:0007669"/>
    <property type="project" value="InterPro"/>
</dbReference>
<keyword evidence="2" id="KW-0472">Membrane</keyword>
<feature type="non-terminal residue" evidence="4">
    <location>
        <position position="487"/>
    </location>
</feature>
<dbReference type="RefSeq" id="WP_183386065.1">
    <property type="nucleotide sequence ID" value="NZ_JACHXM010000001.1"/>
</dbReference>
<sequence length="487" mass="50088">MSSITGRNRHAASGDSVVADRHLQAETTNRQEILFIDSRVPDYQSLVDGAAPGIEVVLLDAQRDGIEQITEALDGRHDIDAIHLVSHGSAGQIELGSGTIDATTLQDRAESLGRWGDALAPGGDIRVYGCDVAADPRGEAFVSSLAEATGADVAASDDATGAAALGGDWELERHSGAVESETFLSLEQQQEWAGLLAALGGYDHEFDWDTDRDESGLTISETVAGVTLTISATNNTDMGFEYVGGPSDLEGYAAFAQTDYSNPGTVYTFTFDQAIDMGEIELLTTNIETTATFSAAGHADIANVPIVQLADAGVVDLSSFTNITSFTMTPAIATQFYFDQISFNIPITNTAPTITSNGGGATAATNAAENQTAVTTVAADDPDGDALTYSLSGGADAGLFTIDATTGELAFASAPDFESPTDSNSDGIYDVQVSVSDGSASDTQDIAVTVSDVNDAPTITSNGGGATAATSVAENQTAVTTVAAGDP</sequence>
<dbReference type="GO" id="GO:0005509">
    <property type="term" value="F:calcium ion binding"/>
    <property type="evidence" value="ECO:0007669"/>
    <property type="project" value="InterPro"/>
</dbReference>
<proteinExistence type="predicted"/>
<dbReference type="SMART" id="SM00112">
    <property type="entry name" value="CA"/>
    <property type="match status" value="1"/>
</dbReference>
<dbReference type="Pfam" id="PF00028">
    <property type="entry name" value="Cadherin"/>
    <property type="match status" value="1"/>
</dbReference>
<dbReference type="PANTHER" id="PTHR24026:SF126">
    <property type="entry name" value="PROTOCADHERIN FAT 4"/>
    <property type="match status" value="1"/>
</dbReference>
<dbReference type="PANTHER" id="PTHR24026">
    <property type="entry name" value="FAT ATYPICAL CADHERIN-RELATED"/>
    <property type="match status" value="1"/>
</dbReference>
<organism evidence="4 5">
    <name type="scientific">Halomonas organivorans</name>
    <dbReference type="NCBI Taxonomy" id="257772"/>
    <lineage>
        <taxon>Bacteria</taxon>
        <taxon>Pseudomonadati</taxon>
        <taxon>Pseudomonadota</taxon>
        <taxon>Gammaproteobacteria</taxon>
        <taxon>Oceanospirillales</taxon>
        <taxon>Halomonadaceae</taxon>
        <taxon>Halomonas</taxon>
    </lineage>
</organism>
<keyword evidence="5" id="KW-1185">Reference proteome</keyword>
<dbReference type="Gene3D" id="2.60.40.60">
    <property type="entry name" value="Cadherins"/>
    <property type="match status" value="1"/>
</dbReference>
<feature type="domain" description="Cadherin" evidence="3">
    <location>
        <begin position="372"/>
        <end position="459"/>
    </location>
</feature>
<dbReference type="InterPro" id="IPR025592">
    <property type="entry name" value="DUF4347"/>
</dbReference>
<comment type="caution">
    <text evidence="4">The sequence shown here is derived from an EMBL/GenBank/DDBJ whole genome shotgun (WGS) entry which is preliminary data.</text>
</comment>
<evidence type="ECO:0000256" key="2">
    <source>
        <dbReference type="ARBA" id="ARBA00022989"/>
    </source>
</evidence>
<dbReference type="SUPFAM" id="SSF49313">
    <property type="entry name" value="Cadherin-like"/>
    <property type="match status" value="1"/>
</dbReference>
<evidence type="ECO:0000313" key="4">
    <source>
        <dbReference type="EMBL" id="MBB3139672.1"/>
    </source>
</evidence>